<dbReference type="Proteomes" id="UP001165289">
    <property type="component" value="Unassembled WGS sequence"/>
</dbReference>
<sequence>MSEAPKILEKSPNDPGFFPDDLSHRPRPLIFLVGLAVGEKDVHKRIHEAFTVHRSTKRPITNYQLVTATHEYPVRSKQRLNYENYIPVGIIPTSWIQKHLHKLPSVLALFYDLDWDAQDYDQKQTEVCSRVSCLRHSLQGLNTRILLVLIQSRMFHASHSGSPVDQLTAKRMTALAQACGIQVEQMFHLPYTERMMDCILKIEISFMEQAMLYYTQRIKTVRAHKDLLSKPLHLSLFVRHQFKIGFFSEFKKEMPVALKHYNHAYNYLLEIQVDNRNALEVKMVAGILNYKICQLTFVDNPRQAISNFKKHIEIFRKHEGPRSLSFQHQHWLAAENSHFARMFSDALDGIQTLNPGMYYVIASKHAKTRKDTSNKLPTVNSNSITLYKPPNPRFYGQYAWRDGVPENEESDDTMRNAGVAYLCEQERNVEHNWEVIGLLCRAVNQFKRYSSRRLTASIKVQLAEEYFSAGEYKKILDLLLGTVSLLFRGEHWWSLLERVGELCLCCAYLEKSYPFFVMILIESLSHYSPTDSTTKLQLQDSLEKFLRYQPPNSPDKCPPHLRESTHMEWSNMCEARELSHVKLDMNQLAGCIECKVLFDRDNFQADQIVILHVYVFSSSSRVLPLKNISIHLSREYYSECCTLSPSQDGESFMLYPYSIFSHTFTFLPHTHDVGSSIHADSIHIEIGYSGNEHPVTLTWSLPPVSWGQPSIRPPLEFSKKWNRLLNNCSTDIILREPKIGLYIQTPSPSLVGDLHKLTLILENKEESDISNVSFKLELLKPSEDTPIVTSLAQDLSICGNRLESLTDFTFKQDIITAGEVATRSVSVKSKSASIQEFHLLVSYDIYCDLGEHGSIQCSCIKECRSSINIVYPFKIIPYLTTMRYLPLELSVRSEEPFLLHLETTSTCPWPLKITDSCLKQSPSLEIAQLNDSQIQGCAIEHEESLSEIFCMQVPDGQPANSKFSIGDYVIKWKRIAYDDNEEFNETTMTYNLPRVVVKDIPFIIKPVHPSFGKIYEPLDYRYVIFNKTLFVQEFEVGIDDSPDFLFSGIKAQSFNVLPRSEHTISYCLCPTFSGNLKLPRFWIRFLRDIGPYEGVANSMIPTHLFIKP</sequence>
<comment type="cofactor">
    <cofactor evidence="1">
        <name>Cu(2+)</name>
        <dbReference type="ChEBI" id="CHEBI:29036"/>
    </cofactor>
</comment>
<dbReference type="GO" id="GO:0016715">
    <property type="term" value="F:oxidoreductase activity, acting on paired donors, with incorporation or reduction of molecular oxygen, reduced ascorbate as one donor, and incorporation of one atom of oxygen"/>
    <property type="evidence" value="ECO:0007669"/>
    <property type="project" value="InterPro"/>
</dbReference>
<evidence type="ECO:0000313" key="4">
    <source>
        <dbReference type="EMBL" id="KAI6648528.1"/>
    </source>
</evidence>
<accession>A0AAV7JI73</accession>
<evidence type="ECO:0000313" key="5">
    <source>
        <dbReference type="Proteomes" id="UP001165289"/>
    </source>
</evidence>
<protein>
    <submittedName>
        <fullName evidence="4">Trafficking protein particle complex subunit 11-like</fullName>
    </submittedName>
</protein>
<dbReference type="InterPro" id="IPR014783">
    <property type="entry name" value="Cu2_ascorb_mOase_CS-2"/>
</dbReference>
<gene>
    <name evidence="4" type="ORF">LOD99_8160</name>
</gene>
<reference evidence="4 5" key="1">
    <citation type="journal article" date="2023" name="BMC Biol.">
        <title>The compact genome of the sponge Oopsacas minuta (Hexactinellida) is lacking key metazoan core genes.</title>
        <authorList>
            <person name="Santini S."/>
            <person name="Schenkelaars Q."/>
            <person name="Jourda C."/>
            <person name="Duchesne M."/>
            <person name="Belahbib H."/>
            <person name="Rocher C."/>
            <person name="Selva M."/>
            <person name="Riesgo A."/>
            <person name="Vervoort M."/>
            <person name="Leys S.P."/>
            <person name="Kodjabachian L."/>
            <person name="Le Bivic A."/>
            <person name="Borchiellini C."/>
            <person name="Claverie J.M."/>
            <person name="Renard E."/>
        </authorList>
    </citation>
    <scope>NUCLEOTIDE SEQUENCE [LARGE SCALE GENOMIC DNA]</scope>
    <source>
        <strain evidence="4">SPO-2</strain>
    </source>
</reference>
<evidence type="ECO:0000259" key="2">
    <source>
        <dbReference type="Pfam" id="PF07919"/>
    </source>
</evidence>
<dbReference type="PANTHER" id="PTHR14374">
    <property type="entry name" value="FOIE GRAS"/>
    <property type="match status" value="1"/>
</dbReference>
<evidence type="ECO:0000259" key="3">
    <source>
        <dbReference type="Pfam" id="PF11817"/>
    </source>
</evidence>
<dbReference type="EMBL" id="JAKMXF010000330">
    <property type="protein sequence ID" value="KAI6648528.1"/>
    <property type="molecule type" value="Genomic_DNA"/>
</dbReference>
<dbReference type="InterPro" id="IPR021773">
    <property type="entry name" value="TPC11"/>
</dbReference>
<organism evidence="4 5">
    <name type="scientific">Oopsacas minuta</name>
    <dbReference type="NCBI Taxonomy" id="111878"/>
    <lineage>
        <taxon>Eukaryota</taxon>
        <taxon>Metazoa</taxon>
        <taxon>Porifera</taxon>
        <taxon>Hexactinellida</taxon>
        <taxon>Hexasterophora</taxon>
        <taxon>Lyssacinosida</taxon>
        <taxon>Leucopsacidae</taxon>
        <taxon>Oopsacas</taxon>
    </lineage>
</organism>
<dbReference type="InterPro" id="IPR012880">
    <property type="entry name" value="Gryzun"/>
</dbReference>
<dbReference type="Pfam" id="PF07919">
    <property type="entry name" value="Gryzun"/>
    <property type="match status" value="1"/>
</dbReference>
<dbReference type="Pfam" id="PF11817">
    <property type="entry name" value="Foie-gras_1"/>
    <property type="match status" value="1"/>
</dbReference>
<comment type="caution">
    <text evidence="4">The sequence shown here is derived from an EMBL/GenBank/DDBJ whole genome shotgun (WGS) entry which is preliminary data.</text>
</comment>
<feature type="domain" description="Gryzun putative trafficking through Golgi" evidence="2">
    <location>
        <begin position="968"/>
        <end position="1076"/>
    </location>
</feature>
<keyword evidence="5" id="KW-1185">Reference proteome</keyword>
<dbReference type="PROSITE" id="PS00085">
    <property type="entry name" value="CU2_MONOOXYGENASE_2"/>
    <property type="match status" value="1"/>
</dbReference>
<feature type="domain" description="Trafficking protein particle complex subunit 11" evidence="3">
    <location>
        <begin position="278"/>
        <end position="514"/>
    </location>
</feature>
<dbReference type="PANTHER" id="PTHR14374:SF0">
    <property type="entry name" value="TRAFFICKING PROTEIN PARTICLE COMPLEX SUBUNIT 11"/>
    <property type="match status" value="1"/>
</dbReference>
<evidence type="ECO:0000256" key="1">
    <source>
        <dbReference type="ARBA" id="ARBA00001973"/>
    </source>
</evidence>
<dbReference type="AlphaFoldDB" id="A0AAV7JI73"/>
<proteinExistence type="predicted"/>
<name>A0AAV7JI73_9METZ</name>